<evidence type="ECO:0000259" key="4">
    <source>
        <dbReference type="Pfam" id="PF02449"/>
    </source>
</evidence>
<dbReference type="Pfam" id="PF02449">
    <property type="entry name" value="Glyco_hydro_42"/>
    <property type="match status" value="1"/>
</dbReference>
<dbReference type="eggNOG" id="COG1874">
    <property type="taxonomic scope" value="Bacteria"/>
</dbReference>
<organism evidence="6 7">
    <name type="scientific">Opitutus terrae (strain DSM 11246 / JCM 15787 / PB90-1)</name>
    <dbReference type="NCBI Taxonomy" id="452637"/>
    <lineage>
        <taxon>Bacteria</taxon>
        <taxon>Pseudomonadati</taxon>
        <taxon>Verrucomicrobiota</taxon>
        <taxon>Opitutia</taxon>
        <taxon>Opitutales</taxon>
        <taxon>Opitutaceae</taxon>
        <taxon>Opitutus</taxon>
    </lineage>
</organism>
<sequence>MKPRLLFVGLFVAFAAFRAVAAPLPHLETRGAATQLIVDGQPYLILGGEITNTASSDPDTLDAVWPNLARLNLNTVLVPVAWDWVEPVEGQFDFSLVDRLLAGARTHHLRICFLWFGSWKNGLSSFAPAWVKRDQTRFPRVRIASGRSVEILSPFSAEAERADTRAYVRFLQHVARVDAEHHTVLMIQLQNEVGVLGDSRDRSDAANAAFAAAVPAELMTYLTAHRSSLSPALAQLWSTAGGKTTGTWTEVFGDGPATDELFMAWQYGRFMGTMAASGKAVHPLPVFTNTWIVQPEDRAPGDYPSGGPQPLSLDVWKAACGEPGPTGASAIDFHAPDIYLLNFAEHVAAFHRADNPLFVPESRGNEQGVANAFYCIGAHASLGYSPFAIDRLERLAPAQPTGAASGGALETLPLARGYAVLRDLSPWILAHQARGTIAAVRLTKDAPAREIALGDHTLRFALRQNRSGAPATELGFALTFALGADEFLIAGQDVQVTFAPRTPGPAIDGIAAAETGAMRDGRWIPGRKMNGDDIVLNYHLAEAAAENQSGSGLRFGPDGPTLQRVALYRYE</sequence>
<feature type="domain" description="Glycoside hydrolase family 42 N-terminal" evidence="4">
    <location>
        <begin position="70"/>
        <end position="252"/>
    </location>
</feature>
<evidence type="ECO:0000313" key="7">
    <source>
        <dbReference type="Proteomes" id="UP000007013"/>
    </source>
</evidence>
<evidence type="ECO:0000256" key="2">
    <source>
        <dbReference type="ARBA" id="ARBA00023295"/>
    </source>
</evidence>
<dbReference type="GO" id="GO:0009341">
    <property type="term" value="C:beta-galactosidase complex"/>
    <property type="evidence" value="ECO:0007669"/>
    <property type="project" value="InterPro"/>
</dbReference>
<protein>
    <recommendedName>
        <fullName evidence="8">Glycoside hydrolase family 35</fullName>
    </recommendedName>
</protein>
<keyword evidence="7" id="KW-1185">Reference proteome</keyword>
<dbReference type="CAZy" id="GH35">
    <property type="family name" value="Glycoside Hydrolase Family 35"/>
</dbReference>
<evidence type="ECO:0000313" key="6">
    <source>
        <dbReference type="EMBL" id="ACB74624.1"/>
    </source>
</evidence>
<evidence type="ECO:0008006" key="8">
    <source>
        <dbReference type="Google" id="ProtNLM"/>
    </source>
</evidence>
<evidence type="ECO:0000256" key="3">
    <source>
        <dbReference type="SAM" id="SignalP"/>
    </source>
</evidence>
<dbReference type="AlphaFoldDB" id="B1ZRD7"/>
<evidence type="ECO:0000259" key="5">
    <source>
        <dbReference type="Pfam" id="PF18120"/>
    </source>
</evidence>
<dbReference type="Proteomes" id="UP000007013">
    <property type="component" value="Chromosome"/>
</dbReference>
<dbReference type="InterPro" id="IPR013529">
    <property type="entry name" value="Glyco_hydro_42_N"/>
</dbReference>
<dbReference type="EMBL" id="CP001032">
    <property type="protein sequence ID" value="ACB74624.1"/>
    <property type="molecule type" value="Genomic_DNA"/>
</dbReference>
<gene>
    <name evidence="6" type="ordered locus">Oter_1339</name>
</gene>
<dbReference type="RefSeq" id="WP_012374162.1">
    <property type="nucleotide sequence ID" value="NC_010571.1"/>
</dbReference>
<reference evidence="6 7" key="1">
    <citation type="journal article" date="2011" name="J. Bacteriol.">
        <title>Genome sequence of the verrucomicrobium Opitutus terrae PB90-1, an abundant inhabitant of rice paddy soil ecosystems.</title>
        <authorList>
            <person name="van Passel M.W."/>
            <person name="Kant R."/>
            <person name="Palva A."/>
            <person name="Copeland A."/>
            <person name="Lucas S."/>
            <person name="Lapidus A."/>
            <person name="Glavina del Rio T."/>
            <person name="Pitluck S."/>
            <person name="Goltsman E."/>
            <person name="Clum A."/>
            <person name="Sun H."/>
            <person name="Schmutz J."/>
            <person name="Larimer F.W."/>
            <person name="Land M.L."/>
            <person name="Hauser L."/>
            <person name="Kyrpides N."/>
            <person name="Mikhailova N."/>
            <person name="Richardson P.P."/>
            <person name="Janssen P.H."/>
            <person name="de Vos W.M."/>
            <person name="Smidt H."/>
        </authorList>
    </citation>
    <scope>NUCLEOTIDE SEQUENCE [LARGE SCALE GENOMIC DNA]</scope>
    <source>
        <strain evidence="7">DSM 11246 / JCM 15787 / PB90-1</strain>
    </source>
</reference>
<dbReference type="InterPro" id="IPR017853">
    <property type="entry name" value="GH"/>
</dbReference>
<keyword evidence="3" id="KW-0732">Signal</keyword>
<dbReference type="GO" id="GO:0004565">
    <property type="term" value="F:beta-galactosidase activity"/>
    <property type="evidence" value="ECO:0007669"/>
    <property type="project" value="InterPro"/>
</dbReference>
<dbReference type="Pfam" id="PF18120">
    <property type="entry name" value="DUF5597"/>
    <property type="match status" value="1"/>
</dbReference>
<keyword evidence="1" id="KW-0378">Hydrolase</keyword>
<dbReference type="Gene3D" id="2.60.220.20">
    <property type="entry name" value="putative beta-Galactosidase from caulobacter crescentus"/>
    <property type="match status" value="1"/>
</dbReference>
<feature type="chain" id="PRO_5002774386" description="Glycoside hydrolase family 35" evidence="3">
    <location>
        <begin position="22"/>
        <end position="571"/>
    </location>
</feature>
<dbReference type="SUPFAM" id="SSF51445">
    <property type="entry name" value="(Trans)glycosidases"/>
    <property type="match status" value="1"/>
</dbReference>
<dbReference type="InterPro" id="IPR040719">
    <property type="entry name" value="DUF5597"/>
</dbReference>
<feature type="domain" description="DUF5597" evidence="5">
    <location>
        <begin position="414"/>
        <end position="539"/>
    </location>
</feature>
<proteinExistence type="predicted"/>
<evidence type="ECO:0000256" key="1">
    <source>
        <dbReference type="ARBA" id="ARBA00022801"/>
    </source>
</evidence>
<dbReference type="STRING" id="452637.Oter_1339"/>
<accession>B1ZRD7</accession>
<dbReference type="KEGG" id="ote:Oter_1339"/>
<feature type="signal peptide" evidence="3">
    <location>
        <begin position="1"/>
        <end position="21"/>
    </location>
</feature>
<dbReference type="OrthoDB" id="9800974at2"/>
<dbReference type="GO" id="GO:0005975">
    <property type="term" value="P:carbohydrate metabolic process"/>
    <property type="evidence" value="ECO:0007669"/>
    <property type="project" value="InterPro"/>
</dbReference>
<dbReference type="Gene3D" id="3.20.20.80">
    <property type="entry name" value="Glycosidases"/>
    <property type="match status" value="1"/>
</dbReference>
<dbReference type="HOGENOM" id="CLU_027430_0_0_0"/>
<name>B1ZRD7_OPITP</name>
<keyword evidence="2" id="KW-0326">Glycosidase</keyword>